<dbReference type="InterPro" id="IPR003159">
    <property type="entry name" value="Lyase_8_central_dom"/>
</dbReference>
<sequence length="792" mass="88361">MKFTRRKFILGTTSLSLTALFCSSFGFAATTKLTSSQYSDLCERWGDIITGRKNIDPKDPRYAKALAGLDKRVKNVLDDLILDENRTSILKSANLSEEKSPFITKTARAALTLATGWATPGSSYYQNNEILQQSIQALSDFLRLRYNPSQEEYGNWWDWESGASRAVADMMCLLHKELPADVMNAAALGIDHFVPDPWYLRTQKASGSSHKENDKIISTGANRLDLSRAVICRALALPDKAKIQHALLGLSATLTIVEQGDGFYKDGSFIQHTSIPYTGSYGDVLIGGLAMLFSLVSGNEFNIPQQQLNAVYWAVDEAFIPTIINGQVLDNVRGRSVSRYTEPGSLHGASIMKAILQLAEKAPPEISNRWYNLTKSWIEQNNYNRITDNNSLTYLALVIQALNHASGSPIKQTSKMFSSMDRLVHRTNNWSASIAMCSNRIAWYECGNQENEWASRTSLGMRYLYLPNDMGQYEDAFWPTLNYNAPTGTTVDTTPLVPKVAGEWGHSTPQNEWTGGLTQGNFSLAAMHLLSPDGDLHARRFWFGTPDAIIEFVADIHSSQDALTVIEHRNLGENNSSAHWVIDGKTFKEKTALENTKWAYLDGVGGYLFLTPQQIEAQIEQRQGSWLHINPARKGKEAEKEHKRLWATLHTSHKNQNNAAWVIIPNADLKEMDNIATKFGAETKLLQNDANAQVLKQGNITAWAVWKAGKYADWSFEQPTIALAKAENQNVYLTLAEPTQKRQNIKLSLPGEWKLAASNNKAKLNIVNGSTHLSINTQNLAGQSIDLQLIRR</sequence>
<dbReference type="PANTHER" id="PTHR38481">
    <property type="entry name" value="HYALURONATE LYASE"/>
    <property type="match status" value="1"/>
</dbReference>
<evidence type="ECO:0000313" key="8">
    <source>
        <dbReference type="EMBL" id="PVX39209.1"/>
    </source>
</evidence>
<feature type="chain" id="PRO_5015718896" evidence="5">
    <location>
        <begin position="29"/>
        <end position="792"/>
    </location>
</feature>
<keyword evidence="9" id="KW-1185">Reference proteome</keyword>
<feature type="active site" evidence="4">
    <location>
        <position position="272"/>
    </location>
</feature>
<proteinExistence type="inferred from homology"/>
<evidence type="ECO:0000259" key="7">
    <source>
        <dbReference type="Pfam" id="PF08124"/>
    </source>
</evidence>
<evidence type="ECO:0000256" key="3">
    <source>
        <dbReference type="ARBA" id="ARBA00023239"/>
    </source>
</evidence>
<dbReference type="EMBL" id="QENU01000006">
    <property type="protein sequence ID" value="PVX39209.1"/>
    <property type="molecule type" value="Genomic_DNA"/>
</dbReference>
<organism evidence="8 9">
    <name type="scientific">Alitibacter langaaensis DSM 22999</name>
    <dbReference type="NCBI Taxonomy" id="1122935"/>
    <lineage>
        <taxon>Bacteria</taxon>
        <taxon>Pseudomonadati</taxon>
        <taxon>Pseudomonadota</taxon>
        <taxon>Gammaproteobacteria</taxon>
        <taxon>Pasteurellales</taxon>
        <taxon>Pasteurellaceae</taxon>
        <taxon>Alitibacter</taxon>
    </lineage>
</organism>
<feature type="signal peptide" evidence="5">
    <location>
        <begin position="1"/>
        <end position="28"/>
    </location>
</feature>
<comment type="caution">
    <text evidence="8">The sequence shown here is derived from an EMBL/GenBank/DDBJ whole genome shotgun (WGS) entry which is preliminary data.</text>
</comment>
<feature type="active site" evidence="4">
    <location>
        <position position="281"/>
    </location>
</feature>
<dbReference type="InterPro" id="IPR011013">
    <property type="entry name" value="Gal_mutarotase_sf_dom"/>
</dbReference>
<dbReference type="GO" id="GO:0016837">
    <property type="term" value="F:carbon-oxygen lyase activity, acting on polysaccharides"/>
    <property type="evidence" value="ECO:0007669"/>
    <property type="project" value="UniProtKB-ARBA"/>
</dbReference>
<dbReference type="OrthoDB" id="6636047at2"/>
<accession>A0A2U0T6I9</accession>
<evidence type="ECO:0000313" key="9">
    <source>
        <dbReference type="Proteomes" id="UP000245909"/>
    </source>
</evidence>
<dbReference type="Gene3D" id="2.70.98.10">
    <property type="match status" value="1"/>
</dbReference>
<dbReference type="GO" id="GO:0005975">
    <property type="term" value="P:carbohydrate metabolic process"/>
    <property type="evidence" value="ECO:0007669"/>
    <property type="project" value="InterPro"/>
</dbReference>
<keyword evidence="2 5" id="KW-0732">Signal</keyword>
<gene>
    <name evidence="8" type="ORF">C8D76_10631</name>
</gene>
<dbReference type="InterPro" id="IPR012970">
    <property type="entry name" value="Lyase_8_alpha_N"/>
</dbReference>
<dbReference type="GO" id="GO:0030246">
    <property type="term" value="F:carbohydrate binding"/>
    <property type="evidence" value="ECO:0007669"/>
    <property type="project" value="InterPro"/>
</dbReference>
<dbReference type="InterPro" id="IPR014718">
    <property type="entry name" value="GH-type_carb-bd"/>
</dbReference>
<feature type="domain" description="Polysaccharide lyase family 8 central" evidence="6">
    <location>
        <begin position="415"/>
        <end position="668"/>
    </location>
</feature>
<dbReference type="SUPFAM" id="SSF49863">
    <property type="entry name" value="Hyaluronate lyase-like, C-terminal domain"/>
    <property type="match status" value="1"/>
</dbReference>
<dbReference type="CDD" id="cd01083">
    <property type="entry name" value="GAG_Lyase"/>
    <property type="match status" value="1"/>
</dbReference>
<dbReference type="SUPFAM" id="SSF74650">
    <property type="entry name" value="Galactose mutarotase-like"/>
    <property type="match status" value="1"/>
</dbReference>
<dbReference type="Proteomes" id="UP000245909">
    <property type="component" value="Unassembled WGS sequence"/>
</dbReference>
<dbReference type="RefSeq" id="WP_116631779.1">
    <property type="nucleotide sequence ID" value="NZ_QENU01000006.1"/>
</dbReference>
<protein>
    <submittedName>
        <fullName evidence="8">Hyaluronate lyase</fullName>
    </submittedName>
</protein>
<dbReference type="Gene3D" id="1.50.10.100">
    <property type="entry name" value="Chondroitin AC/alginate lyase"/>
    <property type="match status" value="1"/>
</dbReference>
<dbReference type="AlphaFoldDB" id="A0A2U0T6I9"/>
<feature type="active site" evidence="4">
    <location>
        <position position="335"/>
    </location>
</feature>
<evidence type="ECO:0000256" key="1">
    <source>
        <dbReference type="ARBA" id="ARBA00006699"/>
    </source>
</evidence>
<evidence type="ECO:0000256" key="5">
    <source>
        <dbReference type="SAM" id="SignalP"/>
    </source>
</evidence>
<dbReference type="Gene3D" id="2.60.220.10">
    <property type="entry name" value="Polysaccharide lyase family 8-like, C-terminal"/>
    <property type="match status" value="1"/>
</dbReference>
<dbReference type="InterPro" id="IPR008929">
    <property type="entry name" value="Chondroitin_lyas"/>
</dbReference>
<dbReference type="InterPro" id="IPR011071">
    <property type="entry name" value="Lyase_8-like_C"/>
</dbReference>
<dbReference type="Pfam" id="PF08124">
    <property type="entry name" value="Lyase_8_N"/>
    <property type="match status" value="1"/>
</dbReference>
<evidence type="ECO:0000256" key="2">
    <source>
        <dbReference type="ARBA" id="ARBA00022729"/>
    </source>
</evidence>
<evidence type="ECO:0000256" key="4">
    <source>
        <dbReference type="PIRSR" id="PIRSR638970-1"/>
    </source>
</evidence>
<dbReference type="PANTHER" id="PTHR38481:SF1">
    <property type="entry name" value="HYALURONATE LYASE"/>
    <property type="match status" value="1"/>
</dbReference>
<comment type="similarity">
    <text evidence="1">Belongs to the polysaccharide lyase 8 family.</text>
</comment>
<dbReference type="InterPro" id="IPR038970">
    <property type="entry name" value="Lyase_8"/>
</dbReference>
<feature type="domain" description="Polysaccharide lyase 8 N-terminal alpha-helical" evidence="7">
    <location>
        <begin position="45"/>
        <end position="375"/>
    </location>
</feature>
<name>A0A2U0T6I9_9PAST</name>
<evidence type="ECO:0000259" key="6">
    <source>
        <dbReference type="Pfam" id="PF02278"/>
    </source>
</evidence>
<dbReference type="GO" id="GO:0005576">
    <property type="term" value="C:extracellular region"/>
    <property type="evidence" value="ECO:0007669"/>
    <property type="project" value="InterPro"/>
</dbReference>
<dbReference type="Pfam" id="PF02278">
    <property type="entry name" value="Lyase_8"/>
    <property type="match status" value="1"/>
</dbReference>
<dbReference type="SUPFAM" id="SSF48230">
    <property type="entry name" value="Chondroitin AC/alginate lyase"/>
    <property type="match status" value="1"/>
</dbReference>
<reference evidence="8 9" key="1">
    <citation type="submission" date="2018-05" db="EMBL/GenBank/DDBJ databases">
        <title>Genomic Encyclopedia of Type Strains, Phase IV (KMG-IV): sequencing the most valuable type-strain genomes for metagenomic binning, comparative biology and taxonomic classification.</title>
        <authorList>
            <person name="Goeker M."/>
        </authorList>
    </citation>
    <scope>NUCLEOTIDE SEQUENCE [LARGE SCALE GENOMIC DNA]</scope>
    <source>
        <strain evidence="8 9">DSM 22999</strain>
    </source>
</reference>
<keyword evidence="3 8" id="KW-0456">Lyase</keyword>